<name>A0A3L6KVH5_9TRYP</name>
<proteinExistence type="predicted"/>
<reference evidence="1 2" key="1">
    <citation type="submission" date="2018-09" db="EMBL/GenBank/DDBJ databases">
        <title>whole genome sequence of T. equiperdum IVM-t1 strain.</title>
        <authorList>
            <person name="Suganuma K."/>
        </authorList>
    </citation>
    <scope>NUCLEOTIDE SEQUENCE [LARGE SCALE GENOMIC DNA]</scope>
    <source>
        <strain evidence="1 2">IVM-t1</strain>
    </source>
</reference>
<accession>A0A3L6KVH5</accession>
<gene>
    <name evidence="1" type="ORF">DPX39_110057100</name>
</gene>
<dbReference type="AlphaFoldDB" id="A0A3L6KVH5"/>
<evidence type="ECO:0000313" key="2">
    <source>
        <dbReference type="Proteomes" id="UP000266743"/>
    </source>
</evidence>
<protein>
    <submittedName>
        <fullName evidence="1">Uncharacterized protein</fullName>
    </submittedName>
</protein>
<dbReference type="Proteomes" id="UP000266743">
    <property type="component" value="Chromosome 11"/>
</dbReference>
<comment type="caution">
    <text evidence="1">The sequence shown here is derived from an EMBL/GenBank/DDBJ whole genome shotgun (WGS) entry which is preliminary data.</text>
</comment>
<dbReference type="EMBL" id="QSBY01000011">
    <property type="protein sequence ID" value="RHW67896.1"/>
    <property type="molecule type" value="Genomic_DNA"/>
</dbReference>
<sequence length="573" mass="64349">MALLSLDVIVRLRSRHEEGGDYGSPVTQEKLRAIEFVVRNMKSTAPWPPPAASDGKPLAMPSEEAYGALAPSVFYYAPLGGRFSKEFREALRRGITRLLTELVLRQLVNMRQEKITGARSSGNTSGIESFVSFRGGCHNREVAYVHWSPGLLSLLLSAVDTSELRFDASLPLGSTLVPFTREMKAPTVQQSTGTELLGSHGLHGSINYKSGGNDHVHKYENLVCQLHAEMQRMEVIQQSLHDERTADRLADFLYHFHLKPAEQMREAGGDALKLQRYRDALDCYCKALSTVQKGLLVPYRHALRPPPSLEDRVEGTMEEDILDEATAFALVASSLSAKRERTFLAPANRYFNTLLQLDILEATDGEGKEICGMRSDSLLFGCRAVFPRARPLFHVWYMLHRHAVVAVANAAHTLLLLQAAQTPSFNSVMPESETCVTELSSKELRHRQARAGRWCGRALGMLQCIHVWLGDCFKNPAAEGAAPTREWIWVQSMRFKILLRRARLMQLVGTFEEWNRAVEATDEQLRVLQAQSDLSYCASEVQGILDDVRERLEQERSLLQRNHDRGSGLVLRL</sequence>
<organism evidence="1 2">
    <name type="scientific">Trypanosoma brucei equiperdum</name>
    <dbReference type="NCBI Taxonomy" id="630700"/>
    <lineage>
        <taxon>Eukaryota</taxon>
        <taxon>Discoba</taxon>
        <taxon>Euglenozoa</taxon>
        <taxon>Kinetoplastea</taxon>
        <taxon>Metakinetoplastina</taxon>
        <taxon>Trypanosomatida</taxon>
        <taxon>Trypanosomatidae</taxon>
        <taxon>Trypanosoma</taxon>
    </lineage>
</organism>
<evidence type="ECO:0000313" key="1">
    <source>
        <dbReference type="EMBL" id="RHW67896.1"/>
    </source>
</evidence>